<evidence type="ECO:0000313" key="3">
    <source>
        <dbReference type="EMBL" id="WAQ82616.1"/>
    </source>
</evidence>
<name>A0ABY7CEN4_9BASI</name>
<evidence type="ECO:0000313" key="4">
    <source>
        <dbReference type="Proteomes" id="UP001164743"/>
    </source>
</evidence>
<protein>
    <submittedName>
        <fullName evidence="3">Uncharacterized protein</fullName>
    </submittedName>
</protein>
<dbReference type="GeneID" id="77807900"/>
<feature type="region of interest" description="Disordered" evidence="1">
    <location>
        <begin position="147"/>
        <end position="225"/>
    </location>
</feature>
<gene>
    <name evidence="3" type="ORF">PtA15_2A933</name>
</gene>
<evidence type="ECO:0000256" key="2">
    <source>
        <dbReference type="SAM" id="SignalP"/>
    </source>
</evidence>
<sequence length="225" mass="23660">MLYSRSQSSPILLSFLVSLLAATTQSLPINVSGSLDNVAHINTSATSPLLNGCGSLVKRAVGGIPMSGALAGVTGRPDVVRRAVGTVADSGCGTAAVIQATSNLAKRSNSIRPSLLQPPIAAPSIPDQPIIDDTRVVNALHLLVKRGNSAPRTSQPTKKPQAQSLKKVQAKPMEVQAQRMKKEPAPPIQQATLPAARKSGQPDTEEKWGRSMARSCKVKKLNQLP</sequence>
<feature type="compositionally biased region" description="Polar residues" evidence="1">
    <location>
        <begin position="150"/>
        <end position="166"/>
    </location>
</feature>
<organism evidence="3 4">
    <name type="scientific">Puccinia triticina</name>
    <dbReference type="NCBI Taxonomy" id="208348"/>
    <lineage>
        <taxon>Eukaryota</taxon>
        <taxon>Fungi</taxon>
        <taxon>Dikarya</taxon>
        <taxon>Basidiomycota</taxon>
        <taxon>Pucciniomycotina</taxon>
        <taxon>Pucciniomycetes</taxon>
        <taxon>Pucciniales</taxon>
        <taxon>Pucciniaceae</taxon>
        <taxon>Puccinia</taxon>
    </lineage>
</organism>
<dbReference type="EMBL" id="CP110422">
    <property type="protein sequence ID" value="WAQ82616.1"/>
    <property type="molecule type" value="Genomic_DNA"/>
</dbReference>
<dbReference type="Proteomes" id="UP001164743">
    <property type="component" value="Chromosome 2A"/>
</dbReference>
<proteinExistence type="predicted"/>
<keyword evidence="2" id="KW-0732">Signal</keyword>
<reference evidence="3" key="1">
    <citation type="submission" date="2022-10" db="EMBL/GenBank/DDBJ databases">
        <title>Puccinia triticina Genome sequencing and assembly.</title>
        <authorList>
            <person name="Li C."/>
        </authorList>
    </citation>
    <scope>NUCLEOTIDE SEQUENCE</scope>
    <source>
        <strain evidence="3">Pt15</strain>
    </source>
</reference>
<keyword evidence="4" id="KW-1185">Reference proteome</keyword>
<feature type="compositionally biased region" description="Basic residues" evidence="1">
    <location>
        <begin position="216"/>
        <end position="225"/>
    </location>
</feature>
<feature type="chain" id="PRO_5046801201" evidence="2">
    <location>
        <begin position="27"/>
        <end position="225"/>
    </location>
</feature>
<dbReference type="RefSeq" id="XP_053018171.1">
    <property type="nucleotide sequence ID" value="XM_053167005.1"/>
</dbReference>
<evidence type="ECO:0000256" key="1">
    <source>
        <dbReference type="SAM" id="MobiDB-lite"/>
    </source>
</evidence>
<feature type="signal peptide" evidence="2">
    <location>
        <begin position="1"/>
        <end position="26"/>
    </location>
</feature>
<accession>A0ABY7CEN4</accession>